<dbReference type="Gene3D" id="3.90.1290.10">
    <property type="entry name" value="Plakin repeat"/>
    <property type="match status" value="1"/>
</dbReference>
<comment type="caution">
    <text evidence="1">The sequence shown here is derived from an EMBL/GenBank/DDBJ whole genome shotgun (WGS) entry which is preliminary data.</text>
</comment>
<sequence>MELGIYKDPNSGQELPLTVAVELGYVSVTEEERSVIETKTTTIKVHEPIVAPIESRKKPADTTTYIAPPDGIKFKEAVENGLIDLKSNTFTEPITKIQMPLDDAVKQGYLIIPEGGVSVTITEGGTSQTQQVTTSSITSKQTTSSGIPFNEAIDSGIVDVVNNTFKDPSSGVVMDLNIAIERGLVDATIESSQDYHFQ</sequence>
<organism evidence="1 2">
    <name type="scientific">Owenia fusiformis</name>
    <name type="common">Polychaete worm</name>
    <dbReference type="NCBI Taxonomy" id="6347"/>
    <lineage>
        <taxon>Eukaryota</taxon>
        <taxon>Metazoa</taxon>
        <taxon>Spiralia</taxon>
        <taxon>Lophotrochozoa</taxon>
        <taxon>Annelida</taxon>
        <taxon>Polychaeta</taxon>
        <taxon>Sedentaria</taxon>
        <taxon>Canalipalpata</taxon>
        <taxon>Sabellida</taxon>
        <taxon>Oweniida</taxon>
        <taxon>Oweniidae</taxon>
        <taxon>Owenia</taxon>
    </lineage>
</organism>
<accession>A0A8S4Q787</accession>
<protein>
    <submittedName>
        <fullName evidence="1">Uncharacterized protein</fullName>
    </submittedName>
</protein>
<dbReference type="AlphaFoldDB" id="A0A8S4Q787"/>
<dbReference type="EMBL" id="CAIIXF020000052">
    <property type="protein sequence ID" value="CAH1802724.1"/>
    <property type="molecule type" value="Genomic_DNA"/>
</dbReference>
<name>A0A8S4Q787_OWEFU</name>
<proteinExistence type="predicted"/>
<keyword evidence="2" id="KW-1185">Reference proteome</keyword>
<gene>
    <name evidence="1" type="ORF">OFUS_LOCUS26374</name>
</gene>
<dbReference type="SUPFAM" id="SSF75399">
    <property type="entry name" value="Plakin repeat"/>
    <property type="match status" value="1"/>
</dbReference>
<evidence type="ECO:0000313" key="1">
    <source>
        <dbReference type="EMBL" id="CAH1802724.1"/>
    </source>
</evidence>
<dbReference type="InterPro" id="IPR035915">
    <property type="entry name" value="Plakin_repeat_sf"/>
</dbReference>
<evidence type="ECO:0000313" key="2">
    <source>
        <dbReference type="Proteomes" id="UP000749559"/>
    </source>
</evidence>
<reference evidence="1" key="1">
    <citation type="submission" date="2022-03" db="EMBL/GenBank/DDBJ databases">
        <authorList>
            <person name="Martin C."/>
        </authorList>
    </citation>
    <scope>NUCLEOTIDE SEQUENCE</scope>
</reference>
<dbReference type="Proteomes" id="UP000749559">
    <property type="component" value="Unassembled WGS sequence"/>
</dbReference>